<dbReference type="AlphaFoldDB" id="A0A6A3BTX3"/>
<organism evidence="3 4">
    <name type="scientific">Hibiscus syriacus</name>
    <name type="common">Rose of Sharon</name>
    <dbReference type="NCBI Taxonomy" id="106335"/>
    <lineage>
        <taxon>Eukaryota</taxon>
        <taxon>Viridiplantae</taxon>
        <taxon>Streptophyta</taxon>
        <taxon>Embryophyta</taxon>
        <taxon>Tracheophyta</taxon>
        <taxon>Spermatophyta</taxon>
        <taxon>Magnoliopsida</taxon>
        <taxon>eudicotyledons</taxon>
        <taxon>Gunneridae</taxon>
        <taxon>Pentapetalae</taxon>
        <taxon>rosids</taxon>
        <taxon>malvids</taxon>
        <taxon>Malvales</taxon>
        <taxon>Malvaceae</taxon>
        <taxon>Malvoideae</taxon>
        <taxon>Hibiscus</taxon>
    </lineage>
</organism>
<gene>
    <name evidence="3" type="ORF">F3Y22_tig00109971pilonHSYRG00130</name>
</gene>
<sequence length="347" mass="38800">MEKAFWDGIMESMKQDKPNYDQVIDLMKEVRDEICEMAPQTWREEIIDSIDLEILSQVLKSGNLDIDYLGRILEFGLSTLQKLSSPANDDEMKAANQNLLKELAEMSEAKEKLNHSPALAMIKGLRFVLEQIQDLKREISKARVMMMEPLLKGPAGLDYLRKAFANRYGSPDDAQSSLPMTIQWLSSVWSCKDQEWGEHQNSVNFDCPGYILICRQIFLSEQVVAPIDMETIISSCTEQLSELLDRIEDVGIEGIVETISGCLKRVADDEKDRTREVMMAWMLAKSFQAGDAVFEKLVGIALRQVGAGTGAALLSERVVKAAEVLVVAATVTVSVHGPWCTTLMGNM</sequence>
<dbReference type="PANTHER" id="PTHR12832:SF34">
    <property type="entry name" value="T-COMPLEX PROTEIN 11"/>
    <property type="match status" value="1"/>
</dbReference>
<feature type="coiled-coil region" evidence="2">
    <location>
        <begin position="89"/>
        <end position="145"/>
    </location>
</feature>
<evidence type="ECO:0000256" key="2">
    <source>
        <dbReference type="SAM" id="Coils"/>
    </source>
</evidence>
<dbReference type="Proteomes" id="UP000436088">
    <property type="component" value="Unassembled WGS sequence"/>
</dbReference>
<accession>A0A6A3BTX3</accession>
<evidence type="ECO:0000256" key="1">
    <source>
        <dbReference type="ARBA" id="ARBA00010954"/>
    </source>
</evidence>
<dbReference type="EMBL" id="VEPZ02000791">
    <property type="protein sequence ID" value="KAE8719377.1"/>
    <property type="molecule type" value="Genomic_DNA"/>
</dbReference>
<protein>
    <submittedName>
        <fullName evidence="3">T-complex protein 11, putative isoform 2</fullName>
    </submittedName>
</protein>
<dbReference type="Pfam" id="PF05794">
    <property type="entry name" value="Tcp11"/>
    <property type="match status" value="1"/>
</dbReference>
<proteinExistence type="inferred from homology"/>
<dbReference type="InterPro" id="IPR008862">
    <property type="entry name" value="Tcp11"/>
</dbReference>
<dbReference type="PANTHER" id="PTHR12832">
    <property type="entry name" value="TESTIS-SPECIFIC PROTEIN PBS13 T-COMPLEX 11"/>
    <property type="match status" value="1"/>
</dbReference>
<evidence type="ECO:0000313" key="3">
    <source>
        <dbReference type="EMBL" id="KAE8719377.1"/>
    </source>
</evidence>
<comment type="caution">
    <text evidence="3">The sequence shown here is derived from an EMBL/GenBank/DDBJ whole genome shotgun (WGS) entry which is preliminary data.</text>
</comment>
<name>A0A6A3BTX3_HIBSY</name>
<keyword evidence="2" id="KW-0175">Coiled coil</keyword>
<dbReference type="GO" id="GO:0007165">
    <property type="term" value="P:signal transduction"/>
    <property type="evidence" value="ECO:0007669"/>
    <property type="project" value="TreeGrafter"/>
</dbReference>
<comment type="similarity">
    <text evidence="1">Belongs to the TCP11 family.</text>
</comment>
<evidence type="ECO:0000313" key="4">
    <source>
        <dbReference type="Proteomes" id="UP000436088"/>
    </source>
</evidence>
<reference evidence="3" key="1">
    <citation type="submission" date="2019-09" db="EMBL/GenBank/DDBJ databases">
        <title>Draft genome information of white flower Hibiscus syriacus.</title>
        <authorList>
            <person name="Kim Y.-M."/>
        </authorList>
    </citation>
    <scope>NUCLEOTIDE SEQUENCE [LARGE SCALE GENOMIC DNA]</scope>
    <source>
        <strain evidence="3">YM2019G1</strain>
    </source>
</reference>
<keyword evidence="4" id="KW-1185">Reference proteome</keyword>